<keyword evidence="2" id="KW-1185">Reference proteome</keyword>
<name>A0ACC2K189_9PEZI</name>
<accession>A0ACC2K189</accession>
<reference evidence="1" key="1">
    <citation type="submission" date="2022-12" db="EMBL/GenBank/DDBJ databases">
        <title>Genome Sequence of Lasiodiplodia mahajangana.</title>
        <authorList>
            <person name="Buettner E."/>
        </authorList>
    </citation>
    <scope>NUCLEOTIDE SEQUENCE</scope>
    <source>
        <strain evidence="1">VT137</strain>
    </source>
</reference>
<protein>
    <submittedName>
        <fullName evidence="1">Uncharacterized protein</fullName>
    </submittedName>
</protein>
<sequence length="499" mass="56691">MWLINTATLQLEQVSGPGNKRYAILSHTWEGDGKDEVSFQEFANLDMARNKAGFSKIEMTCQKATSLGLGYAWVDTCCIDKSSSAELSEAINSMFEWYKQSQVCFAYIADLPPVAKGDSPLHWLRQRQYRWFTRGWTLQELIAPRMLVFFDNTWNFRGDKSTLFSELSLKTGIDGLVLVESDRYLTKAPVALKMSWASARETTRVEDVAYCLLGIFDINMPLIYGEGVKAFIRLQEEIVKDHNDPTLFSWVSKSERENKSQSFRGILANSPSEFADCGEIKGFFELGLNPEFSLTNNRLRMEAKLALNESKDLILALECMILPVGPSPPRYLGIYLRKTGSGGDRTTVYIRKSVGTKETDEVLREQASRMYIRYFPTTPYYTIEDLTSSPDSFWFADGAYFTTMEHLLFPGAMLGTYQPPFTGFQSFNINYQGAHFHLETLRSIASQEYEAQEGQDREVDYLEFGPDIRDLPDARPGAEAGKRRYVVSVRVEGSNTELC</sequence>
<organism evidence="1 2">
    <name type="scientific">Lasiodiplodia mahajangana</name>
    <dbReference type="NCBI Taxonomy" id="1108764"/>
    <lineage>
        <taxon>Eukaryota</taxon>
        <taxon>Fungi</taxon>
        <taxon>Dikarya</taxon>
        <taxon>Ascomycota</taxon>
        <taxon>Pezizomycotina</taxon>
        <taxon>Dothideomycetes</taxon>
        <taxon>Dothideomycetes incertae sedis</taxon>
        <taxon>Botryosphaeriales</taxon>
        <taxon>Botryosphaeriaceae</taxon>
        <taxon>Lasiodiplodia</taxon>
    </lineage>
</organism>
<dbReference type="Proteomes" id="UP001153332">
    <property type="component" value="Unassembled WGS sequence"/>
</dbReference>
<dbReference type="EMBL" id="JAPUUL010000005">
    <property type="protein sequence ID" value="KAJ8133551.1"/>
    <property type="molecule type" value="Genomic_DNA"/>
</dbReference>
<proteinExistence type="predicted"/>
<gene>
    <name evidence="1" type="ORF">O1611_g78</name>
</gene>
<comment type="caution">
    <text evidence="1">The sequence shown here is derived from an EMBL/GenBank/DDBJ whole genome shotgun (WGS) entry which is preliminary data.</text>
</comment>
<evidence type="ECO:0000313" key="2">
    <source>
        <dbReference type="Proteomes" id="UP001153332"/>
    </source>
</evidence>
<evidence type="ECO:0000313" key="1">
    <source>
        <dbReference type="EMBL" id="KAJ8133551.1"/>
    </source>
</evidence>